<feature type="compositionally biased region" description="Low complexity" evidence="1">
    <location>
        <begin position="11"/>
        <end position="30"/>
    </location>
</feature>
<dbReference type="InterPro" id="IPR046281">
    <property type="entry name" value="DUF6318"/>
</dbReference>
<reference evidence="4" key="1">
    <citation type="submission" date="2016-10" db="EMBL/GenBank/DDBJ databases">
        <authorList>
            <person name="Varghese N."/>
            <person name="Submissions S."/>
        </authorList>
    </citation>
    <scope>NUCLEOTIDE SEQUENCE [LARGE SCALE GENOMIC DNA]</scope>
    <source>
        <strain evidence="4">DSM 19083</strain>
    </source>
</reference>
<gene>
    <name evidence="3" type="ORF">SAMN04488035_1636</name>
</gene>
<dbReference type="Proteomes" id="UP000198520">
    <property type="component" value="Unassembled WGS sequence"/>
</dbReference>
<sequence length="187" mass="19619">MLAGCTGGGDTPSSPAAQPSQPSVSATPTATPTPTPAPVVSRPPVPEAPEPPAEMKGTDALAAIETAEYFVEALNHALASGETTTIESLAADECGPCTMLITDIDNLYETGAWQEGGQISVKDATVPDDYAELQQLPVQFYAEQSESASVTADGERRAGAAGRKYVLQVVVEQQQERWMVVDLRDAK</sequence>
<feature type="compositionally biased region" description="Pro residues" evidence="1">
    <location>
        <begin position="31"/>
        <end position="52"/>
    </location>
</feature>
<dbReference type="AlphaFoldDB" id="A0A1I2G119"/>
<dbReference type="Pfam" id="PF19843">
    <property type="entry name" value="DUF6318"/>
    <property type="match status" value="1"/>
</dbReference>
<evidence type="ECO:0000313" key="4">
    <source>
        <dbReference type="Proteomes" id="UP000198520"/>
    </source>
</evidence>
<evidence type="ECO:0000259" key="2">
    <source>
        <dbReference type="Pfam" id="PF19843"/>
    </source>
</evidence>
<feature type="region of interest" description="Disordered" evidence="1">
    <location>
        <begin position="1"/>
        <end position="56"/>
    </location>
</feature>
<feature type="domain" description="DUF6318" evidence="2">
    <location>
        <begin position="48"/>
        <end position="182"/>
    </location>
</feature>
<evidence type="ECO:0000256" key="1">
    <source>
        <dbReference type="SAM" id="MobiDB-lite"/>
    </source>
</evidence>
<keyword evidence="4" id="KW-1185">Reference proteome</keyword>
<dbReference type="EMBL" id="FONZ01000002">
    <property type="protein sequence ID" value="SFF10818.1"/>
    <property type="molecule type" value="Genomic_DNA"/>
</dbReference>
<name>A0A1I2G119_9MICO</name>
<dbReference type="STRING" id="285351.SAMN04488035_1636"/>
<protein>
    <recommendedName>
        <fullName evidence="2">DUF6318 domain-containing protein</fullName>
    </recommendedName>
</protein>
<feature type="compositionally biased region" description="Gly residues" evidence="1">
    <location>
        <begin position="1"/>
        <end position="10"/>
    </location>
</feature>
<organism evidence="3 4">
    <name type="scientific">Flavimobilis marinus</name>
    <dbReference type="NCBI Taxonomy" id="285351"/>
    <lineage>
        <taxon>Bacteria</taxon>
        <taxon>Bacillati</taxon>
        <taxon>Actinomycetota</taxon>
        <taxon>Actinomycetes</taxon>
        <taxon>Micrococcales</taxon>
        <taxon>Jonesiaceae</taxon>
        <taxon>Flavimobilis</taxon>
    </lineage>
</organism>
<proteinExistence type="predicted"/>
<accession>A0A1I2G119</accession>
<evidence type="ECO:0000313" key="3">
    <source>
        <dbReference type="EMBL" id="SFF10818.1"/>
    </source>
</evidence>